<sequence length="159" mass="18307">MEENDSGSEQPSTPISFTNIDVERDNTSPNIPSFEEALQSDAVKPPNKRQKSIAWDKFVKNPKNGIKHLLVHRENCIAKVQTNIRQKLLVSSKAKMVIFHEYPFSIVENVGFKNFTRTVQPLFKCPCRNTLKSDIKNVYAMEKMRSFKRLKISKVELPL</sequence>
<evidence type="ECO:0000313" key="3">
    <source>
        <dbReference type="Proteomes" id="UP000235145"/>
    </source>
</evidence>
<dbReference type="AlphaFoldDB" id="A0A9R1VV19"/>
<gene>
    <name evidence="2" type="ORF">LSAT_V11C400206860</name>
</gene>
<name>A0A9R1VV19_LACSA</name>
<comment type="caution">
    <text evidence="2">The sequence shown here is derived from an EMBL/GenBank/DDBJ whole genome shotgun (WGS) entry which is preliminary data.</text>
</comment>
<dbReference type="SUPFAM" id="SSF140996">
    <property type="entry name" value="Hermes dimerisation domain"/>
    <property type="match status" value="1"/>
</dbReference>
<dbReference type="PANTHER" id="PTHR46481:SF11">
    <property type="entry name" value="ZINC FINGER BED DOMAIN-CONTAINING PROTEIN RICESLEEPER 2-LIKE"/>
    <property type="match status" value="1"/>
</dbReference>
<accession>A0A9R1VV19</accession>
<dbReference type="InterPro" id="IPR052035">
    <property type="entry name" value="ZnF_BED_domain_contain"/>
</dbReference>
<feature type="region of interest" description="Disordered" evidence="1">
    <location>
        <begin position="1"/>
        <end position="32"/>
    </location>
</feature>
<dbReference type="Proteomes" id="UP000235145">
    <property type="component" value="Unassembled WGS sequence"/>
</dbReference>
<evidence type="ECO:0000313" key="2">
    <source>
        <dbReference type="EMBL" id="KAJ0211073.1"/>
    </source>
</evidence>
<evidence type="ECO:0000256" key="1">
    <source>
        <dbReference type="SAM" id="MobiDB-lite"/>
    </source>
</evidence>
<keyword evidence="3" id="KW-1185">Reference proteome</keyword>
<organism evidence="2 3">
    <name type="scientific">Lactuca sativa</name>
    <name type="common">Garden lettuce</name>
    <dbReference type="NCBI Taxonomy" id="4236"/>
    <lineage>
        <taxon>Eukaryota</taxon>
        <taxon>Viridiplantae</taxon>
        <taxon>Streptophyta</taxon>
        <taxon>Embryophyta</taxon>
        <taxon>Tracheophyta</taxon>
        <taxon>Spermatophyta</taxon>
        <taxon>Magnoliopsida</taxon>
        <taxon>eudicotyledons</taxon>
        <taxon>Gunneridae</taxon>
        <taxon>Pentapetalae</taxon>
        <taxon>asterids</taxon>
        <taxon>campanulids</taxon>
        <taxon>Asterales</taxon>
        <taxon>Asteraceae</taxon>
        <taxon>Cichorioideae</taxon>
        <taxon>Cichorieae</taxon>
        <taxon>Lactucinae</taxon>
        <taxon>Lactuca</taxon>
    </lineage>
</organism>
<proteinExistence type="predicted"/>
<feature type="compositionally biased region" description="Polar residues" evidence="1">
    <location>
        <begin position="7"/>
        <end position="19"/>
    </location>
</feature>
<dbReference type="EMBL" id="NBSK02000004">
    <property type="protein sequence ID" value="KAJ0211073.1"/>
    <property type="molecule type" value="Genomic_DNA"/>
</dbReference>
<protein>
    <submittedName>
        <fullName evidence="2">Uncharacterized protein</fullName>
    </submittedName>
</protein>
<dbReference type="PANTHER" id="PTHR46481">
    <property type="entry name" value="ZINC FINGER BED DOMAIN-CONTAINING PROTEIN 4"/>
    <property type="match status" value="1"/>
</dbReference>
<reference evidence="2 3" key="1">
    <citation type="journal article" date="2017" name="Nat. Commun.">
        <title>Genome assembly with in vitro proximity ligation data and whole-genome triplication in lettuce.</title>
        <authorList>
            <person name="Reyes-Chin-Wo S."/>
            <person name="Wang Z."/>
            <person name="Yang X."/>
            <person name="Kozik A."/>
            <person name="Arikit S."/>
            <person name="Song C."/>
            <person name="Xia L."/>
            <person name="Froenicke L."/>
            <person name="Lavelle D.O."/>
            <person name="Truco M.J."/>
            <person name="Xia R."/>
            <person name="Zhu S."/>
            <person name="Xu C."/>
            <person name="Xu H."/>
            <person name="Xu X."/>
            <person name="Cox K."/>
            <person name="Korf I."/>
            <person name="Meyers B.C."/>
            <person name="Michelmore R.W."/>
        </authorList>
    </citation>
    <scope>NUCLEOTIDE SEQUENCE [LARGE SCALE GENOMIC DNA]</scope>
    <source>
        <strain evidence="3">cv. Salinas</strain>
        <tissue evidence="2">Seedlings</tissue>
    </source>
</reference>